<dbReference type="AlphaFoldDB" id="A0A8R1TPI0"/>
<sequence length="120" mass="13913">MRLFDVKSSIDEIFTKLMNNMKSIDLKLHPEIFEGILLISSFFISKPLILKYFNCERKEESGEEYSSTIIGSYYSNTFFLDKQGKSSSCYIELTSMTQHKTKYCFESTSSEKLLKSAQKP</sequence>
<reference evidence="2" key="1">
    <citation type="submission" date="2013-10" db="EMBL/GenBank/DDBJ databases">
        <title>Genome sequencing of Onchocerca volvulus.</title>
        <authorList>
            <person name="Cotton J."/>
            <person name="Tsai J."/>
            <person name="Stanley E."/>
            <person name="Tracey A."/>
            <person name="Holroyd N."/>
            <person name="Lustigman S."/>
            <person name="Berriman M."/>
        </authorList>
    </citation>
    <scope>NUCLEOTIDE SEQUENCE</scope>
</reference>
<evidence type="ECO:0000313" key="2">
    <source>
        <dbReference type="Proteomes" id="UP000024404"/>
    </source>
</evidence>
<reference evidence="1" key="2">
    <citation type="submission" date="2022-06" db="UniProtKB">
        <authorList>
            <consortium name="EnsemblMetazoa"/>
        </authorList>
    </citation>
    <scope>IDENTIFICATION</scope>
</reference>
<accession>A0A8R1TPI0</accession>
<keyword evidence="2" id="KW-1185">Reference proteome</keyword>
<dbReference type="EnsemblMetazoa" id="OVOC1879.1">
    <property type="protein sequence ID" value="OVOC1879.1"/>
    <property type="gene ID" value="WBGene00238688"/>
</dbReference>
<proteinExistence type="predicted"/>
<dbReference type="Proteomes" id="UP000024404">
    <property type="component" value="Unassembled WGS sequence"/>
</dbReference>
<protein>
    <submittedName>
        <fullName evidence="1">Uncharacterized protein</fullName>
    </submittedName>
</protein>
<dbReference type="EMBL" id="CMVM020000057">
    <property type="status" value="NOT_ANNOTATED_CDS"/>
    <property type="molecule type" value="Genomic_DNA"/>
</dbReference>
<name>A0A8R1TPI0_ONCVO</name>
<organism evidence="1 2">
    <name type="scientific">Onchocerca volvulus</name>
    <dbReference type="NCBI Taxonomy" id="6282"/>
    <lineage>
        <taxon>Eukaryota</taxon>
        <taxon>Metazoa</taxon>
        <taxon>Ecdysozoa</taxon>
        <taxon>Nematoda</taxon>
        <taxon>Chromadorea</taxon>
        <taxon>Rhabditida</taxon>
        <taxon>Spirurina</taxon>
        <taxon>Spiruromorpha</taxon>
        <taxon>Filarioidea</taxon>
        <taxon>Onchocercidae</taxon>
        <taxon>Onchocerca</taxon>
    </lineage>
</organism>
<evidence type="ECO:0000313" key="1">
    <source>
        <dbReference type="EnsemblMetazoa" id="OVOC1879.1"/>
    </source>
</evidence>